<evidence type="ECO:0000313" key="3">
    <source>
        <dbReference type="Proteomes" id="UP000578000"/>
    </source>
</evidence>
<proteinExistence type="predicted"/>
<organism evidence="2 3">
    <name type="scientific">Acetobacter lovaniensis</name>
    <dbReference type="NCBI Taxonomy" id="104100"/>
    <lineage>
        <taxon>Bacteria</taxon>
        <taxon>Pseudomonadati</taxon>
        <taxon>Pseudomonadota</taxon>
        <taxon>Alphaproteobacteria</taxon>
        <taxon>Acetobacterales</taxon>
        <taxon>Acetobacteraceae</taxon>
        <taxon>Acetobacter</taxon>
    </lineage>
</organism>
<dbReference type="RefSeq" id="WP_253545656.1">
    <property type="nucleotide sequence ID" value="NZ_BAABDB010000040.1"/>
</dbReference>
<name>A0A841QDH4_9PROT</name>
<dbReference type="AlphaFoldDB" id="A0A841QDH4"/>
<protein>
    <recommendedName>
        <fullName evidence="4">DUF2946 domain-containing protein</fullName>
    </recommendedName>
</protein>
<evidence type="ECO:0000313" key="2">
    <source>
        <dbReference type="EMBL" id="MBB6456909.1"/>
    </source>
</evidence>
<evidence type="ECO:0008006" key="4">
    <source>
        <dbReference type="Google" id="ProtNLM"/>
    </source>
</evidence>
<keyword evidence="1" id="KW-0812">Transmembrane</keyword>
<dbReference type="Proteomes" id="UP000578000">
    <property type="component" value="Unassembled WGS sequence"/>
</dbReference>
<evidence type="ECO:0000256" key="1">
    <source>
        <dbReference type="SAM" id="Phobius"/>
    </source>
</evidence>
<reference evidence="2 3" key="1">
    <citation type="submission" date="2020-08" db="EMBL/GenBank/DDBJ databases">
        <title>Genomic Encyclopedia of Type Strains, Phase IV (KMG-IV): sequencing the most valuable type-strain genomes for metagenomic binning, comparative biology and taxonomic classification.</title>
        <authorList>
            <person name="Goeker M."/>
        </authorList>
    </citation>
    <scope>NUCLEOTIDE SEQUENCE [LARGE SCALE GENOMIC DNA]</scope>
    <source>
        <strain evidence="2 3">DSM 4491</strain>
    </source>
</reference>
<dbReference type="EMBL" id="JACHIE010000005">
    <property type="protein sequence ID" value="MBB6456909.1"/>
    <property type="molecule type" value="Genomic_DNA"/>
</dbReference>
<feature type="transmembrane region" description="Helical" evidence="1">
    <location>
        <begin position="20"/>
        <end position="42"/>
    </location>
</feature>
<sequence>MSLIVEKLLIRLMFRRNPIIRALLLWPLVMVTLTGLLGLMALQSLSLPEELPRATLIRLTGIDIAPRAVQPHSAQAHCAPMPGGSMHHMRCVASVQKNQQQHPTHHHDEASCPLCPLLAFFAALPAVFLLLPAPALRWIRRGSAASAPRAPPICILGLPPSRGPPLTLLQAF</sequence>
<comment type="caution">
    <text evidence="2">The sequence shown here is derived from an EMBL/GenBank/DDBJ whole genome shotgun (WGS) entry which is preliminary data.</text>
</comment>
<feature type="transmembrane region" description="Helical" evidence="1">
    <location>
        <begin position="117"/>
        <end position="139"/>
    </location>
</feature>
<accession>A0A841QDH4</accession>
<keyword evidence="1" id="KW-0472">Membrane</keyword>
<keyword evidence="1" id="KW-1133">Transmembrane helix</keyword>
<keyword evidence="3" id="KW-1185">Reference proteome</keyword>
<gene>
    <name evidence="2" type="ORF">HNR55_001492</name>
</gene>